<dbReference type="VEuPathDB" id="VectorBase:GAUT015049"/>
<evidence type="ECO:0000313" key="2">
    <source>
        <dbReference type="Proteomes" id="UP000078200"/>
    </source>
</evidence>
<keyword evidence="2" id="KW-1185">Reference proteome</keyword>
<protein>
    <submittedName>
        <fullName evidence="1">Uncharacterized protein</fullName>
    </submittedName>
</protein>
<evidence type="ECO:0000313" key="1">
    <source>
        <dbReference type="EnsemblMetazoa" id="GAUT015049-PA"/>
    </source>
</evidence>
<reference evidence="1" key="1">
    <citation type="submission" date="2020-05" db="UniProtKB">
        <authorList>
            <consortium name="EnsemblMetazoa"/>
        </authorList>
    </citation>
    <scope>IDENTIFICATION</scope>
    <source>
        <strain evidence="1">TTRI</strain>
    </source>
</reference>
<dbReference type="AlphaFoldDB" id="A0A1A9UTU0"/>
<sequence length="222" mass="25482">MDEKEKLERIFRNALPDYMWDSRQRDFNSLEELLELADDLETVPATNSINSQRRTNIRRNGSCYHINDGQRGTAEEQNRNAQPENFYGTRLKREAVGPEYPTCRRNNYCSNQHRRHQFSFLSQQFSEPFNSPLEELPTEVEVTLANGTTVHVQTALQWQVQIVMPKASDDVVLGSTFLKAFKAVITVAGLSTTCETLDNPFEHWSVANHLTSQERISDQSDA</sequence>
<proteinExistence type="predicted"/>
<dbReference type="EnsemblMetazoa" id="GAUT015049-RA">
    <property type="protein sequence ID" value="GAUT015049-PA"/>
    <property type="gene ID" value="GAUT015049"/>
</dbReference>
<organism evidence="1 2">
    <name type="scientific">Glossina austeni</name>
    <name type="common">Savannah tsetse fly</name>
    <dbReference type="NCBI Taxonomy" id="7395"/>
    <lineage>
        <taxon>Eukaryota</taxon>
        <taxon>Metazoa</taxon>
        <taxon>Ecdysozoa</taxon>
        <taxon>Arthropoda</taxon>
        <taxon>Hexapoda</taxon>
        <taxon>Insecta</taxon>
        <taxon>Pterygota</taxon>
        <taxon>Neoptera</taxon>
        <taxon>Endopterygota</taxon>
        <taxon>Diptera</taxon>
        <taxon>Brachycera</taxon>
        <taxon>Muscomorpha</taxon>
        <taxon>Hippoboscoidea</taxon>
        <taxon>Glossinidae</taxon>
        <taxon>Glossina</taxon>
    </lineage>
</organism>
<name>A0A1A9UTU0_GLOAU</name>
<accession>A0A1A9UTU0</accession>
<dbReference type="Proteomes" id="UP000078200">
    <property type="component" value="Unassembled WGS sequence"/>
</dbReference>